<feature type="transmembrane region" description="Helical" evidence="1">
    <location>
        <begin position="175"/>
        <end position="196"/>
    </location>
</feature>
<feature type="transmembrane region" description="Helical" evidence="1">
    <location>
        <begin position="339"/>
        <end position="359"/>
    </location>
</feature>
<comment type="caution">
    <text evidence="2">The sequence shown here is derived from an EMBL/GenBank/DDBJ whole genome shotgun (WGS) entry which is preliminary data.</text>
</comment>
<dbReference type="EMBL" id="CAJZBQ010000012">
    <property type="protein sequence ID" value="CAG9314728.1"/>
    <property type="molecule type" value="Genomic_DNA"/>
</dbReference>
<sequence length="448" mass="49642">MASRTCPKWTLFIPLFIIIISFGLNIASLSHPTWVSQGSSLEFSLTKCTNCPSSNDQWSWECYAQYYCELNDDLGDCKLFKDGYKASYAYLFLEVLSLMLTVMLIEKLIIAGTGGDYGSPMLIYIISSFVFICHLLATIIWFGLSKASWSGSCDSTKNPTTDTDRPDFCAEGGPAIAIANIFINAFAVVAVFFFMCKRDRLTDGVRLGVEDGKWLCLPTRYWMFITLSLLFTGIIFLLAAIGEDSWVKRDPRAHHMHGSLLRCKDCIADYDWVGWDCLAGNECDSDSSSGACHLFKHLRDSSSAFVTLAGITVVLIAMFIQVVSGILSGRDYGIRILNYAYPVLIALSNLLGTIIWFGISKAGFDKNCDNKQNDPEDTLDICSTTGPSLSIVSNFLFVPMAVIFFISYWKRGESRPLSALTQIETPGNTHGLHDVTNFQGGYPKKVAP</sequence>
<name>A0AAU9IMM5_9CILI</name>
<feature type="transmembrane region" description="Helical" evidence="1">
    <location>
        <begin position="389"/>
        <end position="409"/>
    </location>
</feature>
<keyword evidence="1" id="KW-0472">Membrane</keyword>
<reference evidence="2" key="1">
    <citation type="submission" date="2021-09" db="EMBL/GenBank/DDBJ databases">
        <authorList>
            <consortium name="AG Swart"/>
            <person name="Singh M."/>
            <person name="Singh A."/>
            <person name="Seah K."/>
            <person name="Emmerich C."/>
        </authorList>
    </citation>
    <scope>NUCLEOTIDE SEQUENCE</scope>
    <source>
        <strain evidence="2">ATCC30299</strain>
    </source>
</reference>
<evidence type="ECO:0000313" key="2">
    <source>
        <dbReference type="EMBL" id="CAG9314728.1"/>
    </source>
</evidence>
<dbReference type="AlphaFoldDB" id="A0AAU9IMM5"/>
<feature type="transmembrane region" description="Helical" evidence="1">
    <location>
        <begin position="88"/>
        <end position="110"/>
    </location>
</feature>
<keyword evidence="1" id="KW-0812">Transmembrane</keyword>
<protein>
    <submittedName>
        <fullName evidence="2">Uncharacterized protein</fullName>
    </submittedName>
</protein>
<organism evidence="2 3">
    <name type="scientific">Blepharisma stoltei</name>
    <dbReference type="NCBI Taxonomy" id="1481888"/>
    <lineage>
        <taxon>Eukaryota</taxon>
        <taxon>Sar</taxon>
        <taxon>Alveolata</taxon>
        <taxon>Ciliophora</taxon>
        <taxon>Postciliodesmatophora</taxon>
        <taxon>Heterotrichea</taxon>
        <taxon>Heterotrichida</taxon>
        <taxon>Blepharismidae</taxon>
        <taxon>Blepharisma</taxon>
    </lineage>
</organism>
<proteinExistence type="predicted"/>
<feature type="transmembrane region" description="Helical" evidence="1">
    <location>
        <begin position="221"/>
        <end position="241"/>
    </location>
</feature>
<keyword evidence="3" id="KW-1185">Reference proteome</keyword>
<gene>
    <name evidence="2" type="ORF">BSTOLATCC_MIC11723</name>
</gene>
<evidence type="ECO:0000313" key="3">
    <source>
        <dbReference type="Proteomes" id="UP001162131"/>
    </source>
</evidence>
<evidence type="ECO:0000256" key="1">
    <source>
        <dbReference type="SAM" id="Phobius"/>
    </source>
</evidence>
<feature type="transmembrane region" description="Helical" evidence="1">
    <location>
        <begin position="122"/>
        <end position="144"/>
    </location>
</feature>
<accession>A0AAU9IMM5</accession>
<dbReference type="Proteomes" id="UP001162131">
    <property type="component" value="Unassembled WGS sequence"/>
</dbReference>
<feature type="transmembrane region" description="Helical" evidence="1">
    <location>
        <begin position="304"/>
        <end position="327"/>
    </location>
</feature>
<feature type="transmembrane region" description="Helical" evidence="1">
    <location>
        <begin position="12"/>
        <end position="31"/>
    </location>
</feature>
<keyword evidence="1" id="KW-1133">Transmembrane helix</keyword>